<dbReference type="InterPro" id="IPR036770">
    <property type="entry name" value="Ankyrin_rpt-contain_sf"/>
</dbReference>
<dbReference type="PROSITE" id="PS50297">
    <property type="entry name" value="ANK_REP_REGION"/>
    <property type="match status" value="7"/>
</dbReference>
<protein>
    <recommendedName>
        <fullName evidence="4">Novel STAND NTPase 3 domain-containing protein</fullName>
    </recommendedName>
</protein>
<dbReference type="Pfam" id="PF13637">
    <property type="entry name" value="Ank_4"/>
    <property type="match status" value="1"/>
</dbReference>
<dbReference type="OrthoDB" id="6135624at2759"/>
<dbReference type="InterPro" id="IPR049050">
    <property type="entry name" value="nSTAND3"/>
</dbReference>
<feature type="non-terminal residue" evidence="5">
    <location>
        <position position="1"/>
    </location>
</feature>
<dbReference type="EMBL" id="UYJE01006066">
    <property type="protein sequence ID" value="VDI42722.1"/>
    <property type="molecule type" value="Genomic_DNA"/>
</dbReference>
<dbReference type="PROSITE" id="PS50088">
    <property type="entry name" value="ANK_REPEAT"/>
    <property type="match status" value="10"/>
</dbReference>
<dbReference type="InterPro" id="IPR051165">
    <property type="entry name" value="Multifunctional_ANK_Repeat"/>
</dbReference>
<dbReference type="SMART" id="SM00248">
    <property type="entry name" value="ANK"/>
    <property type="match status" value="13"/>
</dbReference>
<dbReference type="Gene3D" id="1.25.40.20">
    <property type="entry name" value="Ankyrin repeat-containing domain"/>
    <property type="match status" value="3"/>
</dbReference>
<feature type="repeat" description="ANK" evidence="3">
    <location>
        <begin position="758"/>
        <end position="790"/>
    </location>
</feature>
<name>A0A8B6F0B9_MYTGA</name>
<feature type="domain" description="Novel STAND NTPase 3" evidence="4">
    <location>
        <begin position="97"/>
        <end position="252"/>
    </location>
</feature>
<dbReference type="InterPro" id="IPR027417">
    <property type="entry name" value="P-loop_NTPase"/>
</dbReference>
<dbReference type="InterPro" id="IPR002110">
    <property type="entry name" value="Ankyrin_rpt"/>
</dbReference>
<dbReference type="PANTHER" id="PTHR24123:SF141">
    <property type="entry name" value="ANKYRIN 2, ISOFORM U"/>
    <property type="match status" value="1"/>
</dbReference>
<evidence type="ECO:0000259" key="4">
    <source>
        <dbReference type="Pfam" id="PF20720"/>
    </source>
</evidence>
<comment type="caution">
    <text evidence="5">The sequence shown here is derived from an EMBL/GenBank/DDBJ whole genome shotgun (WGS) entry which is preliminary data.</text>
</comment>
<feature type="repeat" description="ANK" evidence="3">
    <location>
        <begin position="589"/>
        <end position="621"/>
    </location>
</feature>
<evidence type="ECO:0000313" key="5">
    <source>
        <dbReference type="EMBL" id="VDI42722.1"/>
    </source>
</evidence>
<dbReference type="SUPFAM" id="SSF52540">
    <property type="entry name" value="P-loop containing nucleoside triphosphate hydrolases"/>
    <property type="match status" value="1"/>
</dbReference>
<feature type="repeat" description="ANK" evidence="3">
    <location>
        <begin position="725"/>
        <end position="757"/>
    </location>
</feature>
<organism evidence="5 6">
    <name type="scientific">Mytilus galloprovincialis</name>
    <name type="common">Mediterranean mussel</name>
    <dbReference type="NCBI Taxonomy" id="29158"/>
    <lineage>
        <taxon>Eukaryota</taxon>
        <taxon>Metazoa</taxon>
        <taxon>Spiralia</taxon>
        <taxon>Lophotrochozoa</taxon>
        <taxon>Mollusca</taxon>
        <taxon>Bivalvia</taxon>
        <taxon>Autobranchia</taxon>
        <taxon>Pteriomorphia</taxon>
        <taxon>Mytilida</taxon>
        <taxon>Mytiloidea</taxon>
        <taxon>Mytilidae</taxon>
        <taxon>Mytilinae</taxon>
        <taxon>Mytilus</taxon>
    </lineage>
</organism>
<evidence type="ECO:0000313" key="6">
    <source>
        <dbReference type="Proteomes" id="UP000596742"/>
    </source>
</evidence>
<dbReference type="Proteomes" id="UP000596742">
    <property type="component" value="Unassembled WGS sequence"/>
</dbReference>
<evidence type="ECO:0000256" key="2">
    <source>
        <dbReference type="ARBA" id="ARBA00023043"/>
    </source>
</evidence>
<dbReference type="PANTHER" id="PTHR24123">
    <property type="entry name" value="ANKYRIN REPEAT-CONTAINING"/>
    <property type="match status" value="1"/>
</dbReference>
<evidence type="ECO:0000256" key="3">
    <source>
        <dbReference type="PROSITE-ProRule" id="PRU00023"/>
    </source>
</evidence>
<dbReference type="AlphaFoldDB" id="A0A8B6F0B9"/>
<proteinExistence type="predicted"/>
<dbReference type="SUPFAM" id="SSF48403">
    <property type="entry name" value="Ankyrin repeat"/>
    <property type="match status" value="2"/>
</dbReference>
<dbReference type="Pfam" id="PF20720">
    <property type="entry name" value="nSTAND3"/>
    <property type="match status" value="1"/>
</dbReference>
<feature type="repeat" description="ANK" evidence="3">
    <location>
        <begin position="692"/>
        <end position="724"/>
    </location>
</feature>
<dbReference type="Pfam" id="PF12796">
    <property type="entry name" value="Ank_2"/>
    <property type="match status" value="4"/>
</dbReference>
<feature type="repeat" description="ANK" evidence="3">
    <location>
        <begin position="622"/>
        <end position="654"/>
    </location>
</feature>
<gene>
    <name evidence="5" type="ORF">MGAL_10B023211</name>
</gene>
<accession>A0A8B6F0B9</accession>
<keyword evidence="2 3" id="KW-0040">ANK repeat</keyword>
<feature type="repeat" description="ANK" evidence="3">
    <location>
        <begin position="791"/>
        <end position="823"/>
    </location>
</feature>
<feature type="repeat" description="ANK" evidence="3">
    <location>
        <begin position="824"/>
        <end position="856"/>
    </location>
</feature>
<feature type="repeat" description="ANK" evidence="3">
    <location>
        <begin position="517"/>
        <end position="549"/>
    </location>
</feature>
<keyword evidence="1" id="KW-0677">Repeat</keyword>
<reference evidence="5" key="1">
    <citation type="submission" date="2018-11" db="EMBL/GenBank/DDBJ databases">
        <authorList>
            <person name="Alioto T."/>
            <person name="Alioto T."/>
        </authorList>
    </citation>
    <scope>NUCLEOTIDE SEQUENCE</scope>
</reference>
<dbReference type="PRINTS" id="PR01415">
    <property type="entry name" value="ANKYRIN"/>
</dbReference>
<feature type="repeat" description="ANK" evidence="3">
    <location>
        <begin position="890"/>
        <end position="922"/>
    </location>
</feature>
<sequence length="933" mass="105967">VTVVLWHRTYGKCSIRLKQCSTVQIPLEDIEERVDNTNATIIVNDKIGVGIKRNVIDEENPIWNNKNSKHESDLKEVYITDFQQKTLKDWIDKLQKFVITRATQVIYNGILKENIIVIAGPTGVGKSANAYHVAFGLNRKGGYTIVPAREPGDIIKYHIPESKQVFIIDNFIGEYGVAETNVLLWEKYVPMLKKIFQKSNETKLILTSRTYIWQPEQQKCMSILSPYTCDFLAKELSLALEERRAICKSYLKPTEADRVPDDMIMMYNFFPYLCSFYPTTNDYNVNYLFTAPSQIIEDELDNFKRKSEGIYFALAVLAIKQKIPQNFLSIDNHDSNELLQDLFHESAFLQYPSKKRLMSSLRSLSGTYVTEDIDEVVFVHETMKNIVLFCIAKTFMKTVIKYCKTEVLLNHIRLDCIDTEQDVLAINVPTEHQETYFRRLVLDLNTGFIPTIFTNQQNKCEIFRCMFLEYIQEHSGDVHMNETQKEMAMHIVSANGYREYVSFFLQNKRMANIKDSAGNRPIHTACKNGHLEVVTNLIEKDAEIDIANTDGIKPLFYACENNHLEIVKLLLTTRCKTKVNVNEKYPRQGNRGVLHVVAEHGFTDLTIFLLKMKADVNIKDERNITPLYVACSANQKEIVKILIENKADTNKKTKTELQSLHAACKHGNFDIVKLLIQNSAKLGPKQWIRPVRCTIPMHLACEDGNEDIVRFLIICGSSVNQKTSTGITPLHVACKNGYDKVAKLLLDNKAIVNKQNDDDWTPLFYCCKHGFNTIVEILLQEKANPNMSDKNKVTPLMLACSGSNTDVVKSLLHAKANVNHCDSNKCTSLQLACKSDNVEVVDLLLEFGADINLSDNNSITPLHIACMNNCPNVVLQLTNNKADINALDKDGQTPLVKAGINKYINIVDILVAYEASVEMCDTEGIPPQPILDN</sequence>
<evidence type="ECO:0000256" key="1">
    <source>
        <dbReference type="ARBA" id="ARBA00022737"/>
    </source>
</evidence>
<keyword evidence="6" id="KW-1185">Reference proteome</keyword>
<feature type="repeat" description="ANK" evidence="3">
    <location>
        <begin position="857"/>
        <end position="889"/>
    </location>
</feature>